<keyword evidence="6" id="KW-0472">Membrane</keyword>
<evidence type="ECO:0000256" key="1">
    <source>
        <dbReference type="ARBA" id="ARBA00022512"/>
    </source>
</evidence>
<dbReference type="InterPro" id="IPR019931">
    <property type="entry name" value="LPXTG_anchor"/>
</dbReference>
<accession>A0ABS4CP15</accession>
<name>A0ABS4CP15_9ENTE</name>
<comment type="caution">
    <text evidence="8">The sequence shown here is derived from an EMBL/GenBank/DDBJ whole genome shotgun (WGS) entry which is preliminary data.</text>
</comment>
<feature type="transmembrane region" description="Helical" evidence="6">
    <location>
        <begin position="82"/>
        <end position="101"/>
    </location>
</feature>
<evidence type="ECO:0000313" key="9">
    <source>
        <dbReference type="Proteomes" id="UP000673375"/>
    </source>
</evidence>
<keyword evidence="6" id="KW-1133">Transmembrane helix</keyword>
<organism evidence="8 9">
    <name type="scientific">Enterococcus larvae</name>
    <dbReference type="NCBI Taxonomy" id="2794352"/>
    <lineage>
        <taxon>Bacteria</taxon>
        <taxon>Bacillati</taxon>
        <taxon>Bacillota</taxon>
        <taxon>Bacilli</taxon>
        <taxon>Lactobacillales</taxon>
        <taxon>Enterococcaceae</taxon>
        <taxon>Enterococcus</taxon>
    </lineage>
</organism>
<sequence length="110" mass="11424">MACSSSASLVFAAEGVGGAVQTNGHIGFYEGETEPSSSTSEEPPIKESSSSQVPSSSSVQDSSTAVTKPTGKYPSTGELVKTSLSISGIALLMIAFILFLFKRKKKEAEE</sequence>
<feature type="compositionally biased region" description="Low complexity" evidence="5">
    <location>
        <begin position="34"/>
        <end position="63"/>
    </location>
</feature>
<keyword evidence="6" id="KW-0812">Transmembrane</keyword>
<gene>
    <name evidence="8" type="ORF">I6N96_16415</name>
</gene>
<feature type="region of interest" description="Disordered" evidence="5">
    <location>
        <begin position="23"/>
        <end position="77"/>
    </location>
</feature>
<proteinExistence type="predicted"/>
<keyword evidence="9" id="KW-1185">Reference proteome</keyword>
<dbReference type="EMBL" id="JAEDXU010000010">
    <property type="protein sequence ID" value="MBP1047876.1"/>
    <property type="molecule type" value="Genomic_DNA"/>
</dbReference>
<keyword evidence="3" id="KW-0732">Signal</keyword>
<keyword evidence="1" id="KW-0134">Cell wall</keyword>
<evidence type="ECO:0000256" key="3">
    <source>
        <dbReference type="ARBA" id="ARBA00022729"/>
    </source>
</evidence>
<reference evidence="8 9" key="1">
    <citation type="submission" date="2020-12" db="EMBL/GenBank/DDBJ databases">
        <title>Vagococcus allomyrinae sp. nov. and Enterococcus lavae sp. nov., isolated from the larvae of Allomyrina dichotoma.</title>
        <authorList>
            <person name="Lee S.D."/>
        </authorList>
    </citation>
    <scope>NUCLEOTIDE SEQUENCE [LARGE SCALE GENOMIC DNA]</scope>
    <source>
        <strain evidence="8 9">BWM-S5</strain>
    </source>
</reference>
<keyword evidence="2" id="KW-0964">Secreted</keyword>
<evidence type="ECO:0000259" key="7">
    <source>
        <dbReference type="Pfam" id="PF00746"/>
    </source>
</evidence>
<keyword evidence="4" id="KW-0572">Peptidoglycan-anchor</keyword>
<feature type="domain" description="Gram-positive cocci surface proteins LPxTG" evidence="7">
    <location>
        <begin position="66"/>
        <end position="107"/>
    </location>
</feature>
<protein>
    <submittedName>
        <fullName evidence="8">LPXTG cell wall anchor domain-containing protein</fullName>
    </submittedName>
</protein>
<evidence type="ECO:0000256" key="6">
    <source>
        <dbReference type="SAM" id="Phobius"/>
    </source>
</evidence>
<evidence type="ECO:0000256" key="4">
    <source>
        <dbReference type="ARBA" id="ARBA00023088"/>
    </source>
</evidence>
<evidence type="ECO:0000256" key="5">
    <source>
        <dbReference type="SAM" id="MobiDB-lite"/>
    </source>
</evidence>
<dbReference type="Pfam" id="PF00746">
    <property type="entry name" value="Gram_pos_anchor"/>
    <property type="match status" value="1"/>
</dbReference>
<evidence type="ECO:0000313" key="8">
    <source>
        <dbReference type="EMBL" id="MBP1047876.1"/>
    </source>
</evidence>
<evidence type="ECO:0000256" key="2">
    <source>
        <dbReference type="ARBA" id="ARBA00022525"/>
    </source>
</evidence>
<dbReference type="Proteomes" id="UP000673375">
    <property type="component" value="Unassembled WGS sequence"/>
</dbReference>
<dbReference type="NCBIfam" id="TIGR01167">
    <property type="entry name" value="LPXTG_anchor"/>
    <property type="match status" value="1"/>
</dbReference>